<dbReference type="Proteomes" id="UP000245212">
    <property type="component" value="Unassembled WGS sequence"/>
</dbReference>
<dbReference type="InterPro" id="IPR018392">
    <property type="entry name" value="LysM"/>
</dbReference>
<dbReference type="SMART" id="SM00257">
    <property type="entry name" value="LysM"/>
    <property type="match status" value="1"/>
</dbReference>
<dbReference type="AlphaFoldDB" id="A0A2V1K704"/>
<dbReference type="InterPro" id="IPR011055">
    <property type="entry name" value="Dup_hybrid_motif"/>
</dbReference>
<feature type="compositionally biased region" description="Low complexity" evidence="2">
    <location>
        <begin position="110"/>
        <end position="127"/>
    </location>
</feature>
<dbReference type="PANTHER" id="PTHR21666">
    <property type="entry name" value="PEPTIDASE-RELATED"/>
    <property type="match status" value="1"/>
</dbReference>
<dbReference type="PROSITE" id="PS51257">
    <property type="entry name" value="PROKAR_LIPOPROTEIN"/>
    <property type="match status" value="1"/>
</dbReference>
<name>A0A2V1K704_9BURK</name>
<protein>
    <submittedName>
        <fullName evidence="4">Peptidase</fullName>
    </submittedName>
</protein>
<evidence type="ECO:0000256" key="1">
    <source>
        <dbReference type="ARBA" id="ARBA00038420"/>
    </source>
</evidence>
<evidence type="ECO:0000313" key="5">
    <source>
        <dbReference type="Proteomes" id="UP000245212"/>
    </source>
</evidence>
<dbReference type="Gene3D" id="2.70.70.10">
    <property type="entry name" value="Glucose Permease (Domain IIA)"/>
    <property type="match status" value="1"/>
</dbReference>
<comment type="similarity">
    <text evidence="1">Belongs to the E.coli NlpD/Haemophilus LppB family.</text>
</comment>
<dbReference type="PROSITE" id="PS51782">
    <property type="entry name" value="LYSM"/>
    <property type="match status" value="1"/>
</dbReference>
<dbReference type="CDD" id="cd12797">
    <property type="entry name" value="M23_peptidase"/>
    <property type="match status" value="1"/>
</dbReference>
<dbReference type="Pfam" id="PF01476">
    <property type="entry name" value="LysM"/>
    <property type="match status" value="1"/>
</dbReference>
<accession>A0A2V1K704</accession>
<evidence type="ECO:0000256" key="2">
    <source>
        <dbReference type="SAM" id="MobiDB-lite"/>
    </source>
</evidence>
<dbReference type="InterPro" id="IPR036779">
    <property type="entry name" value="LysM_dom_sf"/>
</dbReference>
<proteinExistence type="inferred from homology"/>
<sequence length="305" mass="31790">MPVRVSPTMDINQPLRSQGGRLLAASLLVLALAACTTTDQRAPIRDMSQQRGGETAQQAAQPALRHVVKPGDTLYQIARRYQVDAGSVIAWNQLSDPSRLRPGQELIVSAPGSSTAAAQSGTSSTAQVTPITDPSSAEVRPVDLNAGSQSSVSTGSDTPAATTTTPSPSATAGTGNVPRAADANVIAWGWPASGELIQSFGGSSRGIDISGTAGDPIYAAADGKVMFTGSGVRGRGNLIIINHQRNAFITVYAHNRSMLVKAGQDVKKGDKIAEMGQTDTTSPRLYFEIRRQGTPVNPLGYLPAK</sequence>
<comment type="caution">
    <text evidence="4">The sequence shown here is derived from an EMBL/GenBank/DDBJ whole genome shotgun (WGS) entry which is preliminary data.</text>
</comment>
<dbReference type="CDD" id="cd00118">
    <property type="entry name" value="LysM"/>
    <property type="match status" value="1"/>
</dbReference>
<dbReference type="GO" id="GO:0004222">
    <property type="term" value="F:metalloendopeptidase activity"/>
    <property type="evidence" value="ECO:0007669"/>
    <property type="project" value="TreeGrafter"/>
</dbReference>
<evidence type="ECO:0000259" key="3">
    <source>
        <dbReference type="PROSITE" id="PS51782"/>
    </source>
</evidence>
<keyword evidence="5" id="KW-1185">Reference proteome</keyword>
<dbReference type="Gene3D" id="3.10.350.10">
    <property type="entry name" value="LysM domain"/>
    <property type="match status" value="1"/>
</dbReference>
<feature type="domain" description="LysM" evidence="3">
    <location>
        <begin position="64"/>
        <end position="108"/>
    </location>
</feature>
<dbReference type="InterPro" id="IPR050570">
    <property type="entry name" value="Cell_wall_metabolism_enzyme"/>
</dbReference>
<dbReference type="PANTHER" id="PTHR21666:SF263">
    <property type="entry name" value="MUREIN HYDROLASE ACTIVATOR NLPD"/>
    <property type="match status" value="1"/>
</dbReference>
<organism evidence="4 5">
    <name type="scientific">Corticimicrobacter populi</name>
    <dbReference type="NCBI Taxonomy" id="2175229"/>
    <lineage>
        <taxon>Bacteria</taxon>
        <taxon>Pseudomonadati</taxon>
        <taxon>Pseudomonadota</taxon>
        <taxon>Betaproteobacteria</taxon>
        <taxon>Burkholderiales</taxon>
        <taxon>Alcaligenaceae</taxon>
        <taxon>Corticimicrobacter</taxon>
    </lineage>
</organism>
<gene>
    <name evidence="4" type="ORF">DD235_03705</name>
</gene>
<dbReference type="Pfam" id="PF01551">
    <property type="entry name" value="Peptidase_M23"/>
    <property type="match status" value="1"/>
</dbReference>
<dbReference type="SUPFAM" id="SSF51261">
    <property type="entry name" value="Duplicated hybrid motif"/>
    <property type="match status" value="1"/>
</dbReference>
<dbReference type="InterPro" id="IPR016047">
    <property type="entry name" value="M23ase_b-sheet_dom"/>
</dbReference>
<dbReference type="EMBL" id="QETA01000001">
    <property type="protein sequence ID" value="PWF25265.1"/>
    <property type="molecule type" value="Genomic_DNA"/>
</dbReference>
<evidence type="ECO:0000313" key="4">
    <source>
        <dbReference type="EMBL" id="PWF25265.1"/>
    </source>
</evidence>
<feature type="compositionally biased region" description="Low complexity" evidence="2">
    <location>
        <begin position="153"/>
        <end position="175"/>
    </location>
</feature>
<feature type="region of interest" description="Disordered" evidence="2">
    <location>
        <begin position="110"/>
        <end position="177"/>
    </location>
</feature>
<reference evidence="5" key="1">
    <citation type="submission" date="2018-05" db="EMBL/GenBank/DDBJ databases">
        <authorList>
            <person name="Li Y."/>
        </authorList>
    </citation>
    <scope>NUCLEOTIDE SEQUENCE [LARGE SCALE GENOMIC DNA]</scope>
    <source>
        <strain evidence="5">3d-2-2</strain>
    </source>
</reference>